<comment type="caution">
    <text evidence="1">The sequence shown here is derived from an EMBL/GenBank/DDBJ whole genome shotgun (WGS) entry which is preliminary data.</text>
</comment>
<organism evidence="1">
    <name type="scientific">marine sediment metagenome</name>
    <dbReference type="NCBI Taxonomy" id="412755"/>
    <lineage>
        <taxon>unclassified sequences</taxon>
        <taxon>metagenomes</taxon>
        <taxon>ecological metagenomes</taxon>
    </lineage>
</organism>
<gene>
    <name evidence="1" type="ORF">LCGC14_2207850</name>
</gene>
<dbReference type="AlphaFoldDB" id="A0A0F9DEV4"/>
<reference evidence="1" key="1">
    <citation type="journal article" date="2015" name="Nature">
        <title>Complex archaea that bridge the gap between prokaryotes and eukaryotes.</title>
        <authorList>
            <person name="Spang A."/>
            <person name="Saw J.H."/>
            <person name="Jorgensen S.L."/>
            <person name="Zaremba-Niedzwiedzka K."/>
            <person name="Martijn J."/>
            <person name="Lind A.E."/>
            <person name="van Eijk R."/>
            <person name="Schleper C."/>
            <person name="Guy L."/>
            <person name="Ettema T.J."/>
        </authorList>
    </citation>
    <scope>NUCLEOTIDE SEQUENCE</scope>
</reference>
<feature type="non-terminal residue" evidence="1">
    <location>
        <position position="433"/>
    </location>
</feature>
<evidence type="ECO:0000313" key="1">
    <source>
        <dbReference type="EMBL" id="KKL60184.1"/>
    </source>
</evidence>
<accession>A0A0F9DEV4</accession>
<proteinExistence type="predicted"/>
<protein>
    <submittedName>
        <fullName evidence="1">Uncharacterized protein</fullName>
    </submittedName>
</protein>
<sequence length="433" mass="46466">MARVIGGGIKKIPGLRSGRLPKEIPLAVAVLNGGMVADVDPADIKDNQASLLRNARVRRGKTTRRFGKSLFLPTKPNSLTIVKIFDHKIGEFSFFRVRLTYPSDTSTNAYFTSGSGWTALVGDMTSKPTDVATILGVLVVANGTDRLRKFDLEAATISDLGSLAPRAKYVTGFSERAVGANVGGSDEAVETLWWSGNRNLSEYDALEDISAGNKRLDTSPRAIVDPIMGVFGFSSVMIIPRERSIWLATQNPVASDPFNTFRAVPGVGTDLPGSIAIGKEKIIFVDARTRDVTIYSPGNPIQSIGGPIRDAILANITDPGALVSAYLESENEYHVAITESDTVKVWGVNLGTGAWWYDEVPSLTSLDSLTLFSAYTSFDDATGTFAAASGDFDGASVTPIVIPTLVYGYSNGVILKEDSSVQQDNSVDYTFEL</sequence>
<name>A0A0F9DEV4_9ZZZZ</name>
<dbReference type="EMBL" id="LAZR01029237">
    <property type="protein sequence ID" value="KKL60184.1"/>
    <property type="molecule type" value="Genomic_DNA"/>
</dbReference>